<evidence type="ECO:0000313" key="9">
    <source>
        <dbReference type="EMBL" id="KAK5624481.1"/>
    </source>
</evidence>
<sequence>MPRGIPLPLLSLLLIATPILRHVTAQSSNNTLTIVDGSASNYVYIGCWNETSALPGTTGLRALSDASETLPEEMTVERCLDFCAHDRPSRPYQLAGLEYSRECWCGDELNSLSERLSDAACDTPCDGANTTVCGGALRLSLYNSAFVAANDKSGAGELSADGAWKGAVFGTVVLALGFALAG</sequence>
<dbReference type="PROSITE" id="PS51212">
    <property type="entry name" value="WSC"/>
    <property type="match status" value="1"/>
</dbReference>
<dbReference type="PANTHER" id="PTHR24269">
    <property type="entry name" value="KREMEN PROTEIN"/>
    <property type="match status" value="1"/>
</dbReference>
<proteinExistence type="predicted"/>
<evidence type="ECO:0000256" key="7">
    <source>
        <dbReference type="SAM" id="SignalP"/>
    </source>
</evidence>
<keyword evidence="10" id="KW-1185">Reference proteome</keyword>
<dbReference type="AlphaFoldDB" id="A0AAN7UF88"/>
<organism evidence="9 10">
    <name type="scientific">Xylaria bambusicola</name>
    <dbReference type="NCBI Taxonomy" id="326684"/>
    <lineage>
        <taxon>Eukaryota</taxon>
        <taxon>Fungi</taxon>
        <taxon>Dikarya</taxon>
        <taxon>Ascomycota</taxon>
        <taxon>Pezizomycotina</taxon>
        <taxon>Sordariomycetes</taxon>
        <taxon>Xylariomycetidae</taxon>
        <taxon>Xylariales</taxon>
        <taxon>Xylariaceae</taxon>
        <taxon>Xylaria</taxon>
    </lineage>
</organism>
<evidence type="ECO:0000256" key="3">
    <source>
        <dbReference type="ARBA" id="ARBA00022729"/>
    </source>
</evidence>
<dbReference type="Pfam" id="PF01822">
    <property type="entry name" value="WSC"/>
    <property type="match status" value="1"/>
</dbReference>
<evidence type="ECO:0000256" key="4">
    <source>
        <dbReference type="ARBA" id="ARBA00022989"/>
    </source>
</evidence>
<keyword evidence="5" id="KW-0472">Membrane</keyword>
<accession>A0AAN7UF88</accession>
<comment type="subcellular location">
    <subcellularLocation>
        <location evidence="1">Membrane</location>
        <topology evidence="1">Single-pass membrane protein</topology>
    </subcellularLocation>
</comment>
<keyword evidence="2" id="KW-0812">Transmembrane</keyword>
<keyword evidence="3 7" id="KW-0732">Signal</keyword>
<dbReference type="InterPro" id="IPR051836">
    <property type="entry name" value="Kremen_rcpt"/>
</dbReference>
<feature type="domain" description="WSC" evidence="8">
    <location>
        <begin position="41"/>
        <end position="145"/>
    </location>
</feature>
<feature type="signal peptide" evidence="7">
    <location>
        <begin position="1"/>
        <end position="25"/>
    </location>
</feature>
<dbReference type="Proteomes" id="UP001305414">
    <property type="component" value="Unassembled WGS sequence"/>
</dbReference>
<keyword evidence="6" id="KW-0325">Glycoprotein</keyword>
<name>A0AAN7UF88_9PEZI</name>
<evidence type="ECO:0000259" key="8">
    <source>
        <dbReference type="PROSITE" id="PS51212"/>
    </source>
</evidence>
<dbReference type="PANTHER" id="PTHR24269:SF16">
    <property type="entry name" value="PROTEIN SLG1"/>
    <property type="match status" value="1"/>
</dbReference>
<evidence type="ECO:0000313" key="10">
    <source>
        <dbReference type="Proteomes" id="UP001305414"/>
    </source>
</evidence>
<evidence type="ECO:0000256" key="1">
    <source>
        <dbReference type="ARBA" id="ARBA00004167"/>
    </source>
</evidence>
<dbReference type="GO" id="GO:0005886">
    <property type="term" value="C:plasma membrane"/>
    <property type="evidence" value="ECO:0007669"/>
    <property type="project" value="TreeGrafter"/>
</dbReference>
<dbReference type="SMART" id="SM00321">
    <property type="entry name" value="WSC"/>
    <property type="match status" value="1"/>
</dbReference>
<gene>
    <name evidence="9" type="ORF">RRF57_000197</name>
</gene>
<comment type="caution">
    <text evidence="9">The sequence shown here is derived from an EMBL/GenBank/DDBJ whole genome shotgun (WGS) entry which is preliminary data.</text>
</comment>
<dbReference type="EMBL" id="JAWHQM010000001">
    <property type="protein sequence ID" value="KAK5624481.1"/>
    <property type="molecule type" value="Genomic_DNA"/>
</dbReference>
<keyword evidence="4" id="KW-1133">Transmembrane helix</keyword>
<protein>
    <recommendedName>
        <fullName evidence="8">WSC domain-containing protein</fullName>
    </recommendedName>
</protein>
<feature type="chain" id="PRO_5042994923" description="WSC domain-containing protein" evidence="7">
    <location>
        <begin position="26"/>
        <end position="182"/>
    </location>
</feature>
<dbReference type="InterPro" id="IPR002889">
    <property type="entry name" value="WSC_carb-bd"/>
</dbReference>
<evidence type="ECO:0000256" key="6">
    <source>
        <dbReference type="ARBA" id="ARBA00023180"/>
    </source>
</evidence>
<evidence type="ECO:0000256" key="2">
    <source>
        <dbReference type="ARBA" id="ARBA00022692"/>
    </source>
</evidence>
<evidence type="ECO:0000256" key="5">
    <source>
        <dbReference type="ARBA" id="ARBA00023136"/>
    </source>
</evidence>
<reference evidence="9 10" key="1">
    <citation type="submission" date="2023-10" db="EMBL/GenBank/DDBJ databases">
        <title>Draft genome sequence of Xylaria bambusicola isolate GMP-LS, the root and basal stem rot pathogen of sugarcane in Indonesia.</title>
        <authorList>
            <person name="Selvaraj P."/>
            <person name="Muralishankar V."/>
            <person name="Muruganantham S."/>
            <person name="Sp S."/>
            <person name="Haryani S."/>
            <person name="Lau K.J.X."/>
            <person name="Naqvi N.I."/>
        </authorList>
    </citation>
    <scope>NUCLEOTIDE SEQUENCE [LARGE SCALE GENOMIC DNA]</scope>
    <source>
        <strain evidence="9">GMP-LS</strain>
    </source>
</reference>